<dbReference type="AlphaFoldDB" id="A0A0M9AB79"/>
<sequence>MSICGSDGLTKSEWFMNCPELRMKTRQYIYSHIYAELHNLFHVVNYVSHLIARPDKFQSNFLRCLSV</sequence>
<accession>A0A0M9AB79</accession>
<dbReference type="EMBL" id="KQ435694">
    <property type="protein sequence ID" value="KOX80930.1"/>
    <property type="molecule type" value="Genomic_DNA"/>
</dbReference>
<evidence type="ECO:0000313" key="1">
    <source>
        <dbReference type="EMBL" id="KOX80930.1"/>
    </source>
</evidence>
<gene>
    <name evidence="1" type="ORF">WN51_00848</name>
</gene>
<keyword evidence="2" id="KW-1185">Reference proteome</keyword>
<organism evidence="1 2">
    <name type="scientific">Melipona quadrifasciata</name>
    <dbReference type="NCBI Taxonomy" id="166423"/>
    <lineage>
        <taxon>Eukaryota</taxon>
        <taxon>Metazoa</taxon>
        <taxon>Ecdysozoa</taxon>
        <taxon>Arthropoda</taxon>
        <taxon>Hexapoda</taxon>
        <taxon>Insecta</taxon>
        <taxon>Pterygota</taxon>
        <taxon>Neoptera</taxon>
        <taxon>Endopterygota</taxon>
        <taxon>Hymenoptera</taxon>
        <taxon>Apocrita</taxon>
        <taxon>Aculeata</taxon>
        <taxon>Apoidea</taxon>
        <taxon>Anthophila</taxon>
        <taxon>Apidae</taxon>
        <taxon>Melipona</taxon>
    </lineage>
</organism>
<reference evidence="1 2" key="1">
    <citation type="submission" date="2015-07" db="EMBL/GenBank/DDBJ databases">
        <title>The genome of Melipona quadrifasciata.</title>
        <authorList>
            <person name="Pan H."/>
            <person name="Kapheim K."/>
        </authorList>
    </citation>
    <scope>NUCLEOTIDE SEQUENCE [LARGE SCALE GENOMIC DNA]</scope>
    <source>
        <strain evidence="1">0111107301</strain>
        <tissue evidence="1">Whole body</tissue>
    </source>
</reference>
<proteinExistence type="predicted"/>
<evidence type="ECO:0000313" key="2">
    <source>
        <dbReference type="Proteomes" id="UP000053105"/>
    </source>
</evidence>
<dbReference type="Proteomes" id="UP000053105">
    <property type="component" value="Unassembled WGS sequence"/>
</dbReference>
<protein>
    <submittedName>
        <fullName evidence="1">Uncharacterized protein</fullName>
    </submittedName>
</protein>
<name>A0A0M9AB79_9HYME</name>